<dbReference type="PANTHER" id="PTHR10245">
    <property type="entry name" value="ENDOTHELIAL DIFFERENTIATION-RELATED FACTOR 1 MULTIPROTEIN BRIDGING FACTOR 1"/>
    <property type="match status" value="1"/>
</dbReference>
<evidence type="ECO:0000313" key="7">
    <source>
        <dbReference type="Proteomes" id="UP000054324"/>
    </source>
</evidence>
<dbReference type="InterPro" id="IPR001387">
    <property type="entry name" value="Cro/C1-type_HTH"/>
</dbReference>
<dbReference type="CDD" id="cd00093">
    <property type="entry name" value="HTH_XRE"/>
    <property type="match status" value="1"/>
</dbReference>
<dbReference type="AlphaFoldDB" id="A0A075AI47"/>
<dbReference type="Pfam" id="PF08523">
    <property type="entry name" value="MBF1"/>
    <property type="match status" value="1"/>
</dbReference>
<dbReference type="GO" id="GO:0003677">
    <property type="term" value="F:DNA binding"/>
    <property type="evidence" value="ECO:0007669"/>
    <property type="project" value="UniProtKB-KW"/>
</dbReference>
<feature type="region of interest" description="Disordered" evidence="4">
    <location>
        <begin position="439"/>
        <end position="461"/>
    </location>
</feature>
<dbReference type="InterPro" id="IPR010982">
    <property type="entry name" value="Lambda_DNA-bd_dom_sf"/>
</dbReference>
<dbReference type="Pfam" id="PF01381">
    <property type="entry name" value="HTH_3"/>
    <property type="match status" value="1"/>
</dbReference>
<name>A0A075AI47_OPIVI</name>
<organism evidence="6 7">
    <name type="scientific">Opisthorchis viverrini</name>
    <name type="common">Southeast Asian liver fluke</name>
    <dbReference type="NCBI Taxonomy" id="6198"/>
    <lineage>
        <taxon>Eukaryota</taxon>
        <taxon>Metazoa</taxon>
        <taxon>Spiralia</taxon>
        <taxon>Lophotrochozoa</taxon>
        <taxon>Platyhelminthes</taxon>
        <taxon>Trematoda</taxon>
        <taxon>Digenea</taxon>
        <taxon>Opisthorchiida</taxon>
        <taxon>Opisthorchiata</taxon>
        <taxon>Opisthorchiidae</taxon>
        <taxon>Opisthorchis</taxon>
    </lineage>
</organism>
<feature type="domain" description="HTH cro/C1-type" evidence="5">
    <location>
        <begin position="129"/>
        <end position="183"/>
    </location>
</feature>
<evidence type="ECO:0000256" key="4">
    <source>
        <dbReference type="SAM" id="MobiDB-lite"/>
    </source>
</evidence>
<keyword evidence="1" id="KW-0805">Transcription regulation</keyword>
<dbReference type="Proteomes" id="UP000054324">
    <property type="component" value="Unassembled WGS sequence"/>
</dbReference>
<protein>
    <recommendedName>
        <fullName evidence="5">HTH cro/C1-type domain-containing protein</fullName>
    </recommendedName>
</protein>
<dbReference type="InterPro" id="IPR013729">
    <property type="entry name" value="MBF1_N"/>
</dbReference>
<dbReference type="OrthoDB" id="10253401at2759"/>
<accession>A0A075AI47</accession>
<dbReference type="FunFam" id="1.10.260.40:FF:000018">
    <property type="entry name" value="Multiprotein bridging factor 1"/>
    <property type="match status" value="1"/>
</dbReference>
<evidence type="ECO:0000313" key="6">
    <source>
        <dbReference type="EMBL" id="KER31004.1"/>
    </source>
</evidence>
<evidence type="ECO:0000259" key="5">
    <source>
        <dbReference type="PROSITE" id="PS50943"/>
    </source>
</evidence>
<dbReference type="SUPFAM" id="SSF47413">
    <property type="entry name" value="lambda repressor-like DNA-binding domains"/>
    <property type="match status" value="1"/>
</dbReference>
<sequence length="461" mass="52838">MTRSAFICHSEKAYVVHGESAPGEIMMMDDKNNLCTWLPSNMSLSLHYEKAAQRAFAVLQMIWCTFSPIISTDFQLLSAQRRGDPIETHKRWSAGQNKQRTIDKNTAKLEQETENLHNDLVDMDVGKLIMQARQDKGLTQKELATRINEKPQVISDYEQGRAVKNQLILSKIEKALGVKLRGKDKGQPLGEKSLRKDRELWWTSKAREMEKAFATGNSRVLYQLIRSTGPRKATVSETISEKDGSLIHSQKRRLERWAEHFEEHKTARDQTNFQISGKKESSSSLLIPIRNTELQQKVAQWLTCITDQHVCGSSPTFTSRPFLSRPEQPGNIPALVIFSGGICHAIRRKHKSWDTARLLMPRQGKPRWRGRVRTRDPPPKKVVLSLWLRKKSFRCSSFLVPSCRATRRKHEDCQVAQAQIKSFSCITLSVPKCHATGRKHQGWDTLRSPKRRQRSRGKGRV</sequence>
<keyword evidence="7" id="KW-1185">Reference proteome</keyword>
<dbReference type="SMART" id="SM00530">
    <property type="entry name" value="HTH_XRE"/>
    <property type="match status" value="1"/>
</dbReference>
<dbReference type="STRING" id="6198.A0A075AI47"/>
<dbReference type="Gene3D" id="1.10.260.40">
    <property type="entry name" value="lambda repressor-like DNA-binding domains"/>
    <property type="match status" value="1"/>
</dbReference>
<dbReference type="KEGG" id="ovi:T265_02682"/>
<evidence type="ECO:0000256" key="2">
    <source>
        <dbReference type="ARBA" id="ARBA00023125"/>
    </source>
</evidence>
<dbReference type="GO" id="GO:0005634">
    <property type="term" value="C:nucleus"/>
    <property type="evidence" value="ECO:0007669"/>
    <property type="project" value="TreeGrafter"/>
</dbReference>
<feature type="compositionally biased region" description="Basic residues" evidence="4">
    <location>
        <begin position="448"/>
        <end position="461"/>
    </location>
</feature>
<keyword evidence="3" id="KW-0804">Transcription</keyword>
<reference evidence="6 7" key="1">
    <citation type="submission" date="2013-11" db="EMBL/GenBank/DDBJ databases">
        <title>Opisthorchis viverrini - life in the bile duct.</title>
        <authorList>
            <person name="Young N.D."/>
            <person name="Nagarajan N."/>
            <person name="Lin S.J."/>
            <person name="Korhonen P.K."/>
            <person name="Jex A.R."/>
            <person name="Hall R.S."/>
            <person name="Safavi-Hemami H."/>
            <person name="Kaewkong W."/>
            <person name="Bertrand D."/>
            <person name="Gao S."/>
            <person name="Seet Q."/>
            <person name="Wongkham S."/>
            <person name="Teh B.T."/>
            <person name="Wongkham C."/>
            <person name="Intapan P.M."/>
            <person name="Maleewong W."/>
            <person name="Yang X."/>
            <person name="Hu M."/>
            <person name="Wang Z."/>
            <person name="Hofmann A."/>
            <person name="Sternberg P.W."/>
            <person name="Tan P."/>
            <person name="Wang J."/>
            <person name="Gasser R.B."/>
        </authorList>
    </citation>
    <scope>NUCLEOTIDE SEQUENCE [LARGE SCALE GENOMIC DNA]</scope>
</reference>
<dbReference type="EMBL" id="KL596652">
    <property type="protein sequence ID" value="KER31004.1"/>
    <property type="molecule type" value="Genomic_DNA"/>
</dbReference>
<dbReference type="PANTHER" id="PTHR10245:SF15">
    <property type="entry name" value="ENDOTHELIAL DIFFERENTIATION-RELATED FACTOR 1"/>
    <property type="match status" value="1"/>
</dbReference>
<evidence type="ECO:0000256" key="3">
    <source>
        <dbReference type="ARBA" id="ARBA00023163"/>
    </source>
</evidence>
<dbReference type="CTD" id="20316870"/>
<gene>
    <name evidence="6" type="ORF">T265_02682</name>
</gene>
<proteinExistence type="predicted"/>
<keyword evidence="2" id="KW-0238">DNA-binding</keyword>
<dbReference type="PROSITE" id="PS50943">
    <property type="entry name" value="HTH_CROC1"/>
    <property type="match status" value="1"/>
</dbReference>
<evidence type="ECO:0000256" key="1">
    <source>
        <dbReference type="ARBA" id="ARBA00023015"/>
    </source>
</evidence>
<dbReference type="RefSeq" id="XP_009165248.1">
    <property type="nucleotide sequence ID" value="XM_009166984.1"/>
</dbReference>
<dbReference type="GeneID" id="20316870"/>